<dbReference type="PANTHER" id="PTHR32071:SF57">
    <property type="entry name" value="C4-DICARBOXYLATE TRANSPORT TRANSCRIPTIONAL REGULATORY PROTEIN DCTD"/>
    <property type="match status" value="1"/>
</dbReference>
<dbReference type="Gene3D" id="1.10.8.60">
    <property type="match status" value="1"/>
</dbReference>
<dbReference type="InterPro" id="IPR025662">
    <property type="entry name" value="Sigma_54_int_dom_ATP-bd_1"/>
</dbReference>
<protein>
    <submittedName>
        <fullName evidence="7">Sigma 54-interacting transcriptional regulator</fullName>
    </submittedName>
</protein>
<dbReference type="Gene3D" id="1.10.10.60">
    <property type="entry name" value="Homeodomain-like"/>
    <property type="match status" value="1"/>
</dbReference>
<dbReference type="InterPro" id="IPR025943">
    <property type="entry name" value="Sigma_54_int_dom_ATP-bd_2"/>
</dbReference>
<dbReference type="Pfam" id="PF00158">
    <property type="entry name" value="Sigma54_activat"/>
    <property type="match status" value="1"/>
</dbReference>
<sequence>MIFNKELTNSITDEANEGLIFIDNKGDIQLYNKRAKEIFGIIYDSGIGHKGGQIKEGDIVIIANNNLGQDDGELTPSDLSYIGINDGEIELGDAIAGIGVYKDDKIKPIYKVLKSYNDHKNLEINTEFLKNKIRITIDFNNKATKIQINGHMYEMEYIKAIGHMVILDRNTQDIKFYQGKGYTIRKESIHDIFLGNKFMEKGKGSKLVEVIGKNIFDIHGYIPEIKEFIKSAEEKDISFTDKFIEINGRPTSCTFIPINKSNKRVGALLKVEDLSEIRRVIKERDDALIKIETMQKKFIGEIDLSKIFPNIIGESSKITNIKRLAYKASKTNSTLLIFGESGTGKSLLAKEIHNVSDRKDNPFIAVNCGGIPESLLESELFGYEKGAFTGAKSEGKKGYFELADKGTIFLDEIGEISPAMQVKLLQVLQNKSFYKVGGAKKIHVDVRIIAATNKNLEKEVLKGNFREDLYYRINVFPIRIPPLRERKEDIYSLVYQLLPKVCYKAGTKIKRLSSEALNKLLTYSWPGNIRELENILERAINLTDGNTIMSRNIHIEFDEKNKDLLNLKEAIIEAEKNHIVKTLRITKGDKKKAMKLLGIKKTSFYDKLKKYGINTP</sequence>
<dbReference type="GO" id="GO:0006355">
    <property type="term" value="P:regulation of DNA-templated transcription"/>
    <property type="evidence" value="ECO:0007669"/>
    <property type="project" value="InterPro"/>
</dbReference>
<evidence type="ECO:0000313" key="8">
    <source>
        <dbReference type="Proteomes" id="UP000724672"/>
    </source>
</evidence>
<dbReference type="InterPro" id="IPR009057">
    <property type="entry name" value="Homeodomain-like_sf"/>
</dbReference>
<keyword evidence="1" id="KW-0547">Nucleotide-binding</keyword>
<dbReference type="PROSITE" id="PS00688">
    <property type="entry name" value="SIGMA54_INTERACT_3"/>
    <property type="match status" value="1"/>
</dbReference>
<evidence type="ECO:0000256" key="3">
    <source>
        <dbReference type="ARBA" id="ARBA00023015"/>
    </source>
</evidence>
<keyword evidence="2" id="KW-0067">ATP-binding</keyword>
<dbReference type="PROSITE" id="PS50045">
    <property type="entry name" value="SIGMA54_INTERACT_4"/>
    <property type="match status" value="1"/>
</dbReference>
<dbReference type="SMART" id="SM00382">
    <property type="entry name" value="AAA"/>
    <property type="match status" value="1"/>
</dbReference>
<feature type="domain" description="Sigma-54 factor interaction" evidence="6">
    <location>
        <begin position="311"/>
        <end position="541"/>
    </location>
</feature>
<keyword evidence="4" id="KW-0238">DNA-binding</keyword>
<keyword evidence="5" id="KW-0804">Transcription</keyword>
<dbReference type="SUPFAM" id="SSF52540">
    <property type="entry name" value="P-loop containing nucleoside triphosphate hydrolases"/>
    <property type="match status" value="1"/>
</dbReference>
<comment type="caution">
    <text evidence="7">The sequence shown here is derived from an EMBL/GenBank/DDBJ whole genome shotgun (WGS) entry which is preliminary data.</text>
</comment>
<dbReference type="RefSeq" id="WP_203365389.1">
    <property type="nucleotide sequence ID" value="NZ_WSFT01000016.1"/>
</dbReference>
<dbReference type="Pfam" id="PF25601">
    <property type="entry name" value="AAA_lid_14"/>
    <property type="match status" value="1"/>
</dbReference>
<organism evidence="7 8">
    <name type="scientific">Anaeromonas frigoriresistens</name>
    <dbReference type="NCBI Taxonomy" id="2683708"/>
    <lineage>
        <taxon>Bacteria</taxon>
        <taxon>Bacillati</taxon>
        <taxon>Bacillota</taxon>
        <taxon>Tissierellia</taxon>
        <taxon>Tissierellales</taxon>
        <taxon>Thermohalobacteraceae</taxon>
        <taxon>Anaeromonas</taxon>
    </lineage>
</organism>
<dbReference type="Pfam" id="PF02954">
    <property type="entry name" value="HTH_8"/>
    <property type="match status" value="1"/>
</dbReference>
<dbReference type="FunFam" id="3.40.50.300:FF:000006">
    <property type="entry name" value="DNA-binding transcriptional regulator NtrC"/>
    <property type="match status" value="1"/>
</dbReference>
<dbReference type="InterPro" id="IPR027417">
    <property type="entry name" value="P-loop_NTPase"/>
</dbReference>
<keyword evidence="3" id="KW-0805">Transcription regulation</keyword>
<evidence type="ECO:0000259" key="6">
    <source>
        <dbReference type="PROSITE" id="PS50045"/>
    </source>
</evidence>
<dbReference type="PROSITE" id="PS00676">
    <property type="entry name" value="SIGMA54_INTERACT_2"/>
    <property type="match status" value="1"/>
</dbReference>
<dbReference type="GO" id="GO:0043565">
    <property type="term" value="F:sequence-specific DNA binding"/>
    <property type="evidence" value="ECO:0007669"/>
    <property type="project" value="InterPro"/>
</dbReference>
<accession>A0A942UXK0</accession>
<dbReference type="InterPro" id="IPR002078">
    <property type="entry name" value="Sigma_54_int"/>
</dbReference>
<keyword evidence="8" id="KW-1185">Reference proteome</keyword>
<evidence type="ECO:0000256" key="1">
    <source>
        <dbReference type="ARBA" id="ARBA00022741"/>
    </source>
</evidence>
<dbReference type="InterPro" id="IPR003593">
    <property type="entry name" value="AAA+_ATPase"/>
</dbReference>
<dbReference type="Proteomes" id="UP000724672">
    <property type="component" value="Unassembled WGS sequence"/>
</dbReference>
<proteinExistence type="predicted"/>
<dbReference type="AlphaFoldDB" id="A0A942UXK0"/>
<gene>
    <name evidence="7" type="ORF">GOQ27_03255</name>
</gene>
<dbReference type="InterPro" id="IPR058031">
    <property type="entry name" value="AAA_lid_NorR"/>
</dbReference>
<dbReference type="SUPFAM" id="SSF46689">
    <property type="entry name" value="Homeodomain-like"/>
    <property type="match status" value="1"/>
</dbReference>
<dbReference type="GO" id="GO:0005524">
    <property type="term" value="F:ATP binding"/>
    <property type="evidence" value="ECO:0007669"/>
    <property type="project" value="UniProtKB-KW"/>
</dbReference>
<dbReference type="InterPro" id="IPR002197">
    <property type="entry name" value="HTH_Fis"/>
</dbReference>
<evidence type="ECO:0000256" key="2">
    <source>
        <dbReference type="ARBA" id="ARBA00022840"/>
    </source>
</evidence>
<dbReference type="Gene3D" id="3.40.50.300">
    <property type="entry name" value="P-loop containing nucleotide triphosphate hydrolases"/>
    <property type="match status" value="1"/>
</dbReference>
<dbReference type="CDD" id="cd00009">
    <property type="entry name" value="AAA"/>
    <property type="match status" value="1"/>
</dbReference>
<dbReference type="EMBL" id="WSFT01000016">
    <property type="protein sequence ID" value="MBS4537462.1"/>
    <property type="molecule type" value="Genomic_DNA"/>
</dbReference>
<reference evidence="7" key="1">
    <citation type="submission" date="2019-12" db="EMBL/GenBank/DDBJ databases">
        <title>Clostridiaceae gen. nov. sp. nov., isolated from sediment in Xinjiang, China.</title>
        <authorList>
            <person name="Zhang R."/>
        </authorList>
    </citation>
    <scope>NUCLEOTIDE SEQUENCE</scope>
    <source>
        <strain evidence="7">D2Q-11</strain>
    </source>
</reference>
<evidence type="ECO:0000313" key="7">
    <source>
        <dbReference type="EMBL" id="MBS4537462.1"/>
    </source>
</evidence>
<dbReference type="InterPro" id="IPR025944">
    <property type="entry name" value="Sigma_54_int_dom_CS"/>
</dbReference>
<evidence type="ECO:0000256" key="5">
    <source>
        <dbReference type="ARBA" id="ARBA00023163"/>
    </source>
</evidence>
<dbReference type="PANTHER" id="PTHR32071">
    <property type="entry name" value="TRANSCRIPTIONAL REGULATORY PROTEIN"/>
    <property type="match status" value="1"/>
</dbReference>
<evidence type="ECO:0000256" key="4">
    <source>
        <dbReference type="ARBA" id="ARBA00023125"/>
    </source>
</evidence>
<name>A0A942UXK0_9FIRM</name>
<dbReference type="PROSITE" id="PS00675">
    <property type="entry name" value="SIGMA54_INTERACT_1"/>
    <property type="match status" value="1"/>
</dbReference>